<proteinExistence type="inferred from homology"/>
<dbReference type="Gene3D" id="1.20.1540.10">
    <property type="entry name" value="Rhomboid-like"/>
    <property type="match status" value="1"/>
</dbReference>
<dbReference type="SUPFAM" id="SSF144091">
    <property type="entry name" value="Rhomboid-like"/>
    <property type="match status" value="1"/>
</dbReference>
<reference evidence="9" key="1">
    <citation type="journal article" date="2023" name="Mol. Phylogenet. Evol.">
        <title>Genome-scale phylogeny and comparative genomics of the fungal order Sordariales.</title>
        <authorList>
            <person name="Hensen N."/>
            <person name="Bonometti L."/>
            <person name="Westerberg I."/>
            <person name="Brannstrom I.O."/>
            <person name="Guillou S."/>
            <person name="Cros-Aarteil S."/>
            <person name="Calhoun S."/>
            <person name="Haridas S."/>
            <person name="Kuo A."/>
            <person name="Mondo S."/>
            <person name="Pangilinan J."/>
            <person name="Riley R."/>
            <person name="LaButti K."/>
            <person name="Andreopoulos B."/>
            <person name="Lipzen A."/>
            <person name="Chen C."/>
            <person name="Yan M."/>
            <person name="Daum C."/>
            <person name="Ng V."/>
            <person name="Clum A."/>
            <person name="Steindorff A."/>
            <person name="Ohm R.A."/>
            <person name="Martin F."/>
            <person name="Silar P."/>
            <person name="Natvig D.O."/>
            <person name="Lalanne C."/>
            <person name="Gautier V."/>
            <person name="Ament-Velasquez S.L."/>
            <person name="Kruys A."/>
            <person name="Hutchinson M.I."/>
            <person name="Powell A.J."/>
            <person name="Barry K."/>
            <person name="Miller A.N."/>
            <person name="Grigoriev I.V."/>
            <person name="Debuchy R."/>
            <person name="Gladieux P."/>
            <person name="Hiltunen Thoren M."/>
            <person name="Johannesson H."/>
        </authorList>
    </citation>
    <scope>NUCLEOTIDE SEQUENCE [LARGE SCALE GENOMIC DNA]</scope>
    <source>
        <strain evidence="9">CBS 340.73</strain>
    </source>
</reference>
<evidence type="ECO:0000256" key="3">
    <source>
        <dbReference type="ARBA" id="ARBA00022692"/>
    </source>
</evidence>
<gene>
    <name evidence="8" type="ORF">QBC46DRAFT_421034</name>
</gene>
<dbReference type="InterPro" id="IPR022764">
    <property type="entry name" value="Peptidase_S54_rhomboid_dom"/>
</dbReference>
<dbReference type="InterPro" id="IPR035952">
    <property type="entry name" value="Rhomboid-like_sf"/>
</dbReference>
<evidence type="ECO:0000256" key="4">
    <source>
        <dbReference type="ARBA" id="ARBA00022801"/>
    </source>
</evidence>
<feature type="non-terminal residue" evidence="8">
    <location>
        <position position="232"/>
    </location>
</feature>
<dbReference type="GO" id="GO:0016020">
    <property type="term" value="C:membrane"/>
    <property type="evidence" value="ECO:0007669"/>
    <property type="project" value="UniProtKB-SubCell"/>
</dbReference>
<feature type="non-terminal residue" evidence="8">
    <location>
        <position position="1"/>
    </location>
</feature>
<comment type="caution">
    <text evidence="8">The sequence shown here is derived from an EMBL/GenBank/DDBJ whole genome shotgun (WGS) entry which is preliminary data.</text>
</comment>
<keyword evidence="9" id="KW-1185">Reference proteome</keyword>
<organism evidence="8 9">
    <name type="scientific">Diplogelasinospora grovesii</name>
    <dbReference type="NCBI Taxonomy" id="303347"/>
    <lineage>
        <taxon>Eukaryota</taxon>
        <taxon>Fungi</taxon>
        <taxon>Dikarya</taxon>
        <taxon>Ascomycota</taxon>
        <taxon>Pezizomycotina</taxon>
        <taxon>Sordariomycetes</taxon>
        <taxon>Sordariomycetidae</taxon>
        <taxon>Sordariales</taxon>
        <taxon>Diplogelasinosporaceae</taxon>
        <taxon>Diplogelasinospora</taxon>
    </lineage>
</organism>
<comment type="subcellular location">
    <subcellularLocation>
        <location evidence="1">Membrane</location>
        <topology evidence="1">Multi-pass membrane protein</topology>
    </subcellularLocation>
</comment>
<evidence type="ECO:0000256" key="5">
    <source>
        <dbReference type="ARBA" id="ARBA00022989"/>
    </source>
</evidence>
<accession>A0AAN6MZB1</accession>
<protein>
    <recommendedName>
        <fullName evidence="7">Peptidase S54 rhomboid domain-containing protein</fullName>
    </recommendedName>
</protein>
<comment type="similarity">
    <text evidence="2">Belongs to the peptidase S54 family.</text>
</comment>
<evidence type="ECO:0000313" key="9">
    <source>
        <dbReference type="Proteomes" id="UP001303473"/>
    </source>
</evidence>
<dbReference type="Proteomes" id="UP001303473">
    <property type="component" value="Unassembled WGS sequence"/>
</dbReference>
<dbReference type="GO" id="GO:0006465">
    <property type="term" value="P:signal peptide processing"/>
    <property type="evidence" value="ECO:0007669"/>
    <property type="project" value="TreeGrafter"/>
</dbReference>
<keyword evidence="5" id="KW-1133">Transmembrane helix</keyword>
<dbReference type="AlphaFoldDB" id="A0AAN6MZB1"/>
<dbReference type="PANTHER" id="PTHR43731:SF14">
    <property type="entry name" value="PRESENILIN-ASSOCIATED RHOMBOID-LIKE PROTEIN, MITOCHONDRIAL"/>
    <property type="match status" value="1"/>
</dbReference>
<name>A0AAN6MZB1_9PEZI</name>
<feature type="domain" description="Peptidase S54 rhomboid" evidence="7">
    <location>
        <begin position="67"/>
        <end position="232"/>
    </location>
</feature>
<dbReference type="GO" id="GO:0004252">
    <property type="term" value="F:serine-type endopeptidase activity"/>
    <property type="evidence" value="ECO:0007669"/>
    <property type="project" value="InterPro"/>
</dbReference>
<evidence type="ECO:0000256" key="6">
    <source>
        <dbReference type="ARBA" id="ARBA00023136"/>
    </source>
</evidence>
<dbReference type="PANTHER" id="PTHR43731">
    <property type="entry name" value="RHOMBOID PROTEASE"/>
    <property type="match status" value="1"/>
</dbReference>
<sequence length="232" mass="25451">KGWFVYGVVGANVYIFYRWQQLFVTSPHKYHHNAFSSGRHRVLGMPDPNASFLERHFTVSLPNWDAGRWWTALTSSVSHIDLLHLSFTLVSFVTAATQAIDVGISNGHLLALCAGSAVAGSLAKLWDDERRAKQQPSISGGRIIQTTRPPPTKQLRASLGGSAMCMGLYTMLACMFPHTKSRITWAFIPIMDVESWAMPLVHLGISGLLMNYGIATDDQANALGGLVFGAVY</sequence>
<evidence type="ECO:0000256" key="2">
    <source>
        <dbReference type="ARBA" id="ARBA00009045"/>
    </source>
</evidence>
<evidence type="ECO:0000256" key="1">
    <source>
        <dbReference type="ARBA" id="ARBA00004141"/>
    </source>
</evidence>
<dbReference type="EMBL" id="MU853902">
    <property type="protein sequence ID" value="KAK3935910.1"/>
    <property type="molecule type" value="Genomic_DNA"/>
</dbReference>
<evidence type="ECO:0000259" key="7">
    <source>
        <dbReference type="Pfam" id="PF01694"/>
    </source>
</evidence>
<keyword evidence="6" id="KW-0472">Membrane</keyword>
<evidence type="ECO:0000313" key="8">
    <source>
        <dbReference type="EMBL" id="KAK3935910.1"/>
    </source>
</evidence>
<dbReference type="InterPro" id="IPR050925">
    <property type="entry name" value="Rhomboid_protease_S54"/>
</dbReference>
<dbReference type="Pfam" id="PF01694">
    <property type="entry name" value="Rhomboid"/>
    <property type="match status" value="1"/>
</dbReference>
<keyword evidence="4" id="KW-0378">Hydrolase</keyword>
<keyword evidence="3" id="KW-0812">Transmembrane</keyword>